<name>A0A7W4W458_9GAMM</name>
<dbReference type="PANTHER" id="PTHR36573:SF1">
    <property type="entry name" value="INTERMEMBRANE PHOSPHOLIPID TRANSPORT SYSTEM BINDING PROTEIN MLAC"/>
    <property type="match status" value="1"/>
</dbReference>
<dbReference type="Gene3D" id="3.10.450.710">
    <property type="entry name" value="Tgt2/MlaC"/>
    <property type="match status" value="1"/>
</dbReference>
<reference evidence="2 3" key="1">
    <citation type="submission" date="2020-08" db="EMBL/GenBank/DDBJ databases">
        <title>Genomic Encyclopedia of Type Strains, Phase III (KMG-III): the genomes of soil and plant-associated and newly described type strains.</title>
        <authorList>
            <person name="Whitman W."/>
        </authorList>
    </citation>
    <scope>NUCLEOTIDE SEQUENCE [LARGE SCALE GENOMIC DNA]</scope>
    <source>
        <strain evidence="2 3">CECT 8654</strain>
    </source>
</reference>
<feature type="chain" id="PRO_5031059765" evidence="1">
    <location>
        <begin position="26"/>
        <end position="230"/>
    </location>
</feature>
<evidence type="ECO:0000256" key="1">
    <source>
        <dbReference type="SAM" id="SignalP"/>
    </source>
</evidence>
<dbReference type="AlphaFoldDB" id="A0A7W4W458"/>
<dbReference type="EMBL" id="JACHWY010000001">
    <property type="protein sequence ID" value="MBB3047107.1"/>
    <property type="molecule type" value="Genomic_DNA"/>
</dbReference>
<dbReference type="Pfam" id="PF05494">
    <property type="entry name" value="MlaC"/>
    <property type="match status" value="1"/>
</dbReference>
<dbReference type="PIRSF" id="PIRSF004649">
    <property type="entry name" value="MlaC"/>
    <property type="match status" value="1"/>
</dbReference>
<dbReference type="PANTHER" id="PTHR36573">
    <property type="entry name" value="INTERMEMBRANE PHOSPHOLIPID TRANSPORT SYSTEM BINDING PROTEIN MLAC"/>
    <property type="match status" value="1"/>
</dbReference>
<protein>
    <submittedName>
        <fullName evidence="2">Phospholipid transport system substrate-binding protein</fullName>
    </submittedName>
</protein>
<evidence type="ECO:0000313" key="2">
    <source>
        <dbReference type="EMBL" id="MBB3047107.1"/>
    </source>
</evidence>
<accession>A0A7W4W458</accession>
<proteinExistence type="predicted"/>
<keyword evidence="3" id="KW-1185">Reference proteome</keyword>
<organism evidence="2 3">
    <name type="scientific">Litorivivens lipolytica</name>
    <dbReference type="NCBI Taxonomy" id="1524264"/>
    <lineage>
        <taxon>Bacteria</taxon>
        <taxon>Pseudomonadati</taxon>
        <taxon>Pseudomonadota</taxon>
        <taxon>Gammaproteobacteria</taxon>
        <taxon>Litorivivens</taxon>
    </lineage>
</organism>
<dbReference type="Proteomes" id="UP000537130">
    <property type="component" value="Unassembled WGS sequence"/>
</dbReference>
<sequence length="230" mass="26000">MTMYQKLISLVSVVVLMLTSVSAWAAEPKGPYEVVADTTSRVTKVIEEARSYVDEDPQRFYDEVEKILSDVVDFPSFARGVMGKYGSKRYYDTLSDAEKQKFRERVERFTETFQDRLIQTYAKGLLAFDGNRIEVLPLAEDADKGGSVNVEQHIYGNAPQPYVVYYKLKQGRDGEWKLRNVSIEGVNLGRTYQSQFSSAVRRHNGDIDKVIENWEVAPEGAVGDDGSDDA</sequence>
<dbReference type="InterPro" id="IPR008869">
    <property type="entry name" value="MlaC/ttg2D"/>
</dbReference>
<gene>
    <name evidence="2" type="ORF">FHR99_001343</name>
</gene>
<feature type="signal peptide" evidence="1">
    <location>
        <begin position="1"/>
        <end position="25"/>
    </location>
</feature>
<keyword evidence="1" id="KW-0732">Signal</keyword>
<dbReference type="InterPro" id="IPR042245">
    <property type="entry name" value="Tgt2/MlaC_sf"/>
</dbReference>
<comment type="caution">
    <text evidence="2">The sequence shown here is derived from an EMBL/GenBank/DDBJ whole genome shotgun (WGS) entry which is preliminary data.</text>
</comment>
<dbReference type="RefSeq" id="WP_246386469.1">
    <property type="nucleotide sequence ID" value="NZ_JACHWY010000001.1"/>
</dbReference>
<evidence type="ECO:0000313" key="3">
    <source>
        <dbReference type="Proteomes" id="UP000537130"/>
    </source>
</evidence>